<dbReference type="SUPFAM" id="SSF109755">
    <property type="entry name" value="PhoU-like"/>
    <property type="match status" value="1"/>
</dbReference>
<dbReference type="GO" id="GO:0044341">
    <property type="term" value="P:sodium-dependent phosphate transport"/>
    <property type="evidence" value="ECO:0007669"/>
    <property type="project" value="InterPro"/>
</dbReference>
<evidence type="ECO:0000313" key="9">
    <source>
        <dbReference type="Proteomes" id="UP000075787"/>
    </source>
</evidence>
<dbReference type="EMBL" id="LPZR01000114">
    <property type="protein sequence ID" value="KYO53407.1"/>
    <property type="molecule type" value="Genomic_DNA"/>
</dbReference>
<protein>
    <submittedName>
        <fullName evidence="8">Na/Pi cotransporter</fullName>
    </submittedName>
</protein>
<sequence>MTATLIDFAGFVALLLWGTHMVQTGVQRAAGARLKLWLGHALRGRLSAFAAGIGVTALLQSSTATGLMVTGFAATGLLALVPALAVMLGANVGTTLIVQLLAFDVQLAAPLLVLIGVVVFRRLERGRLHDLGRVAIGLGLMLLALDHLSGSLAPLADSQAVRTLIGLLQAAPVAAVMLAAALTWMAHSSVAVVLLVMSMAGQGLVAGPMAIALVLGANLGTAINPVLEGAGGDDPQARRLPLGNLINRVIGVVAALILIEPVAGAMGRLVDDPVRMVAVFHTLFNLTVAAVFLPVLRHYAGLLARLLPVRAVPADPARTLYLDEEARETPEVALGLATREVLRMADVLDDMLAGARAALRSGEPGPIAALKGLDDVLDHVNRALKTYLAGIEPARLSPADERRLTDLLTFATRLEQAGDAVDRGLLPTLGKCHKRGVRLSKEGQGELLRLLDRLRDNLAQAAALLMTRDLRAARLLAAEKAVFRRLETEATLAHFRRLRSGRPETTLTSAQHLDLLRDIKLINSQIVAAAAYPVLNRAGELLASRVAGEETDEDENEGETARAEPSPPRR</sequence>
<organism evidence="8 9">
    <name type="scientific">Tistrella mobilis</name>
    <dbReference type="NCBI Taxonomy" id="171437"/>
    <lineage>
        <taxon>Bacteria</taxon>
        <taxon>Pseudomonadati</taxon>
        <taxon>Pseudomonadota</taxon>
        <taxon>Alphaproteobacteria</taxon>
        <taxon>Geminicoccales</taxon>
        <taxon>Geminicoccaceae</taxon>
        <taxon>Tistrella</taxon>
    </lineage>
</organism>
<feature type="transmembrane region" description="Helical" evidence="7">
    <location>
        <begin position="277"/>
        <end position="296"/>
    </location>
</feature>
<feature type="transmembrane region" description="Helical" evidence="7">
    <location>
        <begin position="41"/>
        <end position="59"/>
    </location>
</feature>
<name>A0A162L5B7_9PROT</name>
<comment type="subcellular location">
    <subcellularLocation>
        <location evidence="1">Cell membrane</location>
        <topology evidence="1">Multi-pass membrane protein</topology>
    </subcellularLocation>
</comment>
<evidence type="ECO:0000256" key="1">
    <source>
        <dbReference type="ARBA" id="ARBA00004651"/>
    </source>
</evidence>
<comment type="caution">
    <text evidence="8">The sequence shown here is derived from an EMBL/GenBank/DDBJ whole genome shotgun (WGS) entry which is preliminary data.</text>
</comment>
<feature type="compositionally biased region" description="Acidic residues" evidence="6">
    <location>
        <begin position="549"/>
        <end position="558"/>
    </location>
</feature>
<dbReference type="GeneID" id="97243100"/>
<proteinExistence type="predicted"/>
<dbReference type="NCBIfam" id="NF037997">
    <property type="entry name" value="Na_Pi_symport"/>
    <property type="match status" value="1"/>
</dbReference>
<accession>A0A162L5B7</accession>
<dbReference type="OrthoDB" id="5778511at2"/>
<evidence type="ECO:0000256" key="3">
    <source>
        <dbReference type="ARBA" id="ARBA00022692"/>
    </source>
</evidence>
<feature type="transmembrane region" description="Helical" evidence="7">
    <location>
        <begin position="96"/>
        <end position="119"/>
    </location>
</feature>
<dbReference type="Gene3D" id="1.20.58.220">
    <property type="entry name" value="Phosphate transport system protein phou homolog 2, domain 2"/>
    <property type="match status" value="1"/>
</dbReference>
<dbReference type="InterPro" id="IPR003841">
    <property type="entry name" value="Na/Pi_transpt"/>
</dbReference>
<dbReference type="PANTHER" id="PTHR10010">
    <property type="entry name" value="SOLUTE CARRIER FAMILY 34 SODIUM PHOSPHATE , MEMBER 2-RELATED"/>
    <property type="match status" value="1"/>
</dbReference>
<dbReference type="PANTHER" id="PTHR10010:SF46">
    <property type="entry name" value="SODIUM-DEPENDENT PHOSPHATE TRANSPORT PROTEIN 2B"/>
    <property type="match status" value="1"/>
</dbReference>
<feature type="transmembrane region" description="Helical" evidence="7">
    <location>
        <begin position="173"/>
        <end position="197"/>
    </location>
</feature>
<keyword evidence="3 7" id="KW-0812">Transmembrane</keyword>
<evidence type="ECO:0000256" key="2">
    <source>
        <dbReference type="ARBA" id="ARBA00022475"/>
    </source>
</evidence>
<dbReference type="RefSeq" id="WP_062763682.1">
    <property type="nucleotide sequence ID" value="NZ_CP121045.1"/>
</dbReference>
<feature type="transmembrane region" description="Helical" evidence="7">
    <location>
        <begin position="245"/>
        <end position="265"/>
    </location>
</feature>
<feature type="transmembrane region" description="Helical" evidence="7">
    <location>
        <begin position="66"/>
        <end position="90"/>
    </location>
</feature>
<dbReference type="NCBIfam" id="TIGR00704">
    <property type="entry name" value="NaPi_cotrn_rel"/>
    <property type="match status" value="1"/>
</dbReference>
<evidence type="ECO:0000313" key="8">
    <source>
        <dbReference type="EMBL" id="KYO53407.1"/>
    </source>
</evidence>
<keyword evidence="2" id="KW-1003">Cell membrane</keyword>
<evidence type="ECO:0000256" key="4">
    <source>
        <dbReference type="ARBA" id="ARBA00022989"/>
    </source>
</evidence>
<dbReference type="GO" id="GO:0005436">
    <property type="term" value="F:sodium:phosphate symporter activity"/>
    <property type="evidence" value="ECO:0007669"/>
    <property type="project" value="InterPro"/>
</dbReference>
<reference evidence="8 9" key="1">
    <citation type="submission" date="2015-12" db="EMBL/GenBank/DDBJ databases">
        <title>Genome sequence of Tistrella mobilis MCCC 1A02139.</title>
        <authorList>
            <person name="Lu L."/>
            <person name="Lai Q."/>
            <person name="Shao Z."/>
            <person name="Qian P."/>
        </authorList>
    </citation>
    <scope>NUCLEOTIDE SEQUENCE [LARGE SCALE GENOMIC DNA]</scope>
    <source>
        <strain evidence="8 9">MCCC 1A02139</strain>
    </source>
</reference>
<dbReference type="AlphaFoldDB" id="A0A162L5B7"/>
<dbReference type="Proteomes" id="UP000075787">
    <property type="component" value="Unassembled WGS sequence"/>
</dbReference>
<evidence type="ECO:0000256" key="5">
    <source>
        <dbReference type="ARBA" id="ARBA00023136"/>
    </source>
</evidence>
<dbReference type="InterPro" id="IPR038078">
    <property type="entry name" value="PhoU-like_sf"/>
</dbReference>
<feature type="transmembrane region" description="Helical" evidence="7">
    <location>
        <begin position="204"/>
        <end position="225"/>
    </location>
</feature>
<feature type="region of interest" description="Disordered" evidence="6">
    <location>
        <begin position="546"/>
        <end position="570"/>
    </location>
</feature>
<dbReference type="GO" id="GO:0005886">
    <property type="term" value="C:plasma membrane"/>
    <property type="evidence" value="ECO:0007669"/>
    <property type="project" value="UniProtKB-SubCell"/>
</dbReference>
<keyword evidence="4 7" id="KW-1133">Transmembrane helix</keyword>
<keyword evidence="5 7" id="KW-0472">Membrane</keyword>
<feature type="transmembrane region" description="Helical" evidence="7">
    <location>
        <begin position="131"/>
        <end position="153"/>
    </location>
</feature>
<evidence type="ECO:0000256" key="7">
    <source>
        <dbReference type="SAM" id="Phobius"/>
    </source>
</evidence>
<dbReference type="Pfam" id="PF02690">
    <property type="entry name" value="Na_Pi_cotrans"/>
    <property type="match status" value="2"/>
</dbReference>
<evidence type="ECO:0000256" key="6">
    <source>
        <dbReference type="SAM" id="MobiDB-lite"/>
    </source>
</evidence>
<dbReference type="InterPro" id="IPR004633">
    <property type="entry name" value="NaPi_cotrn-rel/YqeW-like"/>
</dbReference>
<gene>
    <name evidence="8" type="ORF">AUP44_26740</name>
</gene>